<sequence length="155" mass="17403">MTQLSPLHPSDSSPPLALEPTKSDIHHDQQHSKDEQLQTQQNPSSKPYQHFSQSNEGKETQSSSCSHQTFQPVNEEKLAAEDSDGRERLKRHRSEVAGRVWIPDIWGQEKMLKDWIDCSAFDASLASSNILSARAALAQEGRRARSGGLRIENRC</sequence>
<feature type="compositionally biased region" description="Polar residues" evidence="1">
    <location>
        <begin position="37"/>
        <end position="72"/>
    </location>
</feature>
<accession>A0ABQ8HCC2</accession>
<evidence type="ECO:0000313" key="2">
    <source>
        <dbReference type="EMBL" id="KAH7554070.1"/>
    </source>
</evidence>
<gene>
    <name evidence="2" type="ORF">JRO89_XS12G0105600</name>
</gene>
<keyword evidence="3" id="KW-1185">Reference proteome</keyword>
<dbReference type="PANTHER" id="PTHR34207:SF2">
    <property type="entry name" value="PROTEIN BIC1"/>
    <property type="match status" value="1"/>
</dbReference>
<reference evidence="2 3" key="1">
    <citation type="submission" date="2021-02" db="EMBL/GenBank/DDBJ databases">
        <title>Plant Genome Project.</title>
        <authorList>
            <person name="Zhang R.-G."/>
        </authorList>
    </citation>
    <scope>NUCLEOTIDE SEQUENCE [LARGE SCALE GENOMIC DNA]</scope>
    <source>
        <tissue evidence="2">Leaves</tissue>
    </source>
</reference>
<name>A0ABQ8HCC2_9ROSI</name>
<organism evidence="2 3">
    <name type="scientific">Xanthoceras sorbifolium</name>
    <dbReference type="NCBI Taxonomy" id="99658"/>
    <lineage>
        <taxon>Eukaryota</taxon>
        <taxon>Viridiplantae</taxon>
        <taxon>Streptophyta</taxon>
        <taxon>Embryophyta</taxon>
        <taxon>Tracheophyta</taxon>
        <taxon>Spermatophyta</taxon>
        <taxon>Magnoliopsida</taxon>
        <taxon>eudicotyledons</taxon>
        <taxon>Gunneridae</taxon>
        <taxon>Pentapetalae</taxon>
        <taxon>rosids</taxon>
        <taxon>malvids</taxon>
        <taxon>Sapindales</taxon>
        <taxon>Sapindaceae</taxon>
        <taxon>Xanthoceroideae</taxon>
        <taxon>Xanthoceras</taxon>
    </lineage>
</organism>
<proteinExistence type="predicted"/>
<feature type="compositionally biased region" description="Basic and acidic residues" evidence="1">
    <location>
        <begin position="21"/>
        <end position="36"/>
    </location>
</feature>
<dbReference type="CDD" id="cd22645">
    <property type="entry name" value="BIC1_CID"/>
    <property type="match status" value="1"/>
</dbReference>
<dbReference type="Proteomes" id="UP000827721">
    <property type="component" value="Unassembled WGS sequence"/>
</dbReference>
<evidence type="ECO:0000313" key="3">
    <source>
        <dbReference type="Proteomes" id="UP000827721"/>
    </source>
</evidence>
<feature type="compositionally biased region" description="Basic and acidic residues" evidence="1">
    <location>
        <begin position="74"/>
        <end position="87"/>
    </location>
</feature>
<comment type="caution">
    <text evidence="2">The sequence shown here is derived from an EMBL/GenBank/DDBJ whole genome shotgun (WGS) entry which is preliminary data.</text>
</comment>
<dbReference type="InterPro" id="IPR040374">
    <property type="entry name" value="BIC"/>
</dbReference>
<dbReference type="PANTHER" id="PTHR34207">
    <property type="entry name" value="PROTEIN BIC1"/>
    <property type="match status" value="1"/>
</dbReference>
<feature type="region of interest" description="Disordered" evidence="1">
    <location>
        <begin position="1"/>
        <end position="94"/>
    </location>
</feature>
<evidence type="ECO:0008006" key="4">
    <source>
        <dbReference type="Google" id="ProtNLM"/>
    </source>
</evidence>
<dbReference type="EMBL" id="JAFEMO010000012">
    <property type="protein sequence ID" value="KAH7554070.1"/>
    <property type="molecule type" value="Genomic_DNA"/>
</dbReference>
<evidence type="ECO:0000256" key="1">
    <source>
        <dbReference type="SAM" id="MobiDB-lite"/>
    </source>
</evidence>
<feature type="compositionally biased region" description="Low complexity" evidence="1">
    <location>
        <begin position="1"/>
        <end position="18"/>
    </location>
</feature>
<protein>
    <recommendedName>
        <fullName evidence="4">Protein BIC1</fullName>
    </recommendedName>
</protein>